<evidence type="ECO:0000313" key="1">
    <source>
        <dbReference type="EnsemblPlants" id="MELO3C035465.2.1"/>
    </source>
</evidence>
<protein>
    <recommendedName>
        <fullName evidence="2">NBS-LRR type resistance protein</fullName>
    </recommendedName>
</protein>
<accession>A0A9I9EMI5</accession>
<sequence length="102" mass="11713">MISTFNMSNHGRTRLLDRSSLTIITAGQSRFYNDNTSSLRKRGVARPCRVVSENTRSSRDVRITGRTGCACKTKCWNSSPSLPQRVVSHSLRMRYAIRHRWI</sequence>
<dbReference type="EnsemblPlants" id="MELO3C035465.2.1">
    <property type="protein sequence ID" value="MELO3C035465.2.1"/>
    <property type="gene ID" value="MELO3C035465.2"/>
</dbReference>
<dbReference type="AlphaFoldDB" id="A0A9I9EMI5"/>
<dbReference type="Gramene" id="MELO3C035465.2.1">
    <property type="protein sequence ID" value="MELO3C035465.2.1"/>
    <property type="gene ID" value="MELO3C035465.2"/>
</dbReference>
<organism evidence="1">
    <name type="scientific">Cucumis melo</name>
    <name type="common">Muskmelon</name>
    <dbReference type="NCBI Taxonomy" id="3656"/>
    <lineage>
        <taxon>Eukaryota</taxon>
        <taxon>Viridiplantae</taxon>
        <taxon>Streptophyta</taxon>
        <taxon>Embryophyta</taxon>
        <taxon>Tracheophyta</taxon>
        <taxon>Spermatophyta</taxon>
        <taxon>Magnoliopsida</taxon>
        <taxon>eudicotyledons</taxon>
        <taxon>Gunneridae</taxon>
        <taxon>Pentapetalae</taxon>
        <taxon>rosids</taxon>
        <taxon>fabids</taxon>
        <taxon>Cucurbitales</taxon>
        <taxon>Cucurbitaceae</taxon>
        <taxon>Benincaseae</taxon>
        <taxon>Cucumis</taxon>
    </lineage>
</organism>
<evidence type="ECO:0008006" key="2">
    <source>
        <dbReference type="Google" id="ProtNLM"/>
    </source>
</evidence>
<name>A0A9I9EMI5_CUCME</name>
<proteinExistence type="predicted"/>
<reference evidence="1" key="1">
    <citation type="submission" date="2023-03" db="UniProtKB">
        <authorList>
            <consortium name="EnsemblPlants"/>
        </authorList>
    </citation>
    <scope>IDENTIFICATION</scope>
</reference>